<dbReference type="OrthoDB" id="9195at10239"/>
<proteinExistence type="predicted"/>
<keyword evidence="2" id="KW-1185">Reference proteome</keyword>
<sequence>MKKYVLTVPREADLRPICRMLSDAKKWTIGFEVGEHGFRHYQIRLVSSDHDFFEWCKAFLPTAHIEEATEERDDYERKSGNFLCSDDTDQIRQIRYGDLRKIQKKILKLADDQNDRQISYFYDPDGGWAGKSWLTIHLWERGNCFVVPRSKATAEKLSAFICSGYKAEEYIVIDLPRAPTGDIGLYELLEDTKNRLIFYSRYQPITRNIRCPNLIVFSNHKLDTKRLSADRCQYYDLSVWDPLEVTL</sequence>
<evidence type="ECO:0000313" key="1">
    <source>
        <dbReference type="EMBL" id="ANC51527.1"/>
    </source>
</evidence>
<dbReference type="Gene3D" id="3.40.1310.20">
    <property type="match status" value="1"/>
</dbReference>
<reference evidence="1 2" key="1">
    <citation type="journal article" date="2016" name="Infect. Genet. Evol.">
        <title>Circular replication-associated protein encoding DNA viruses identified in the faecal matter of various animals in New Zealand.</title>
        <authorList>
            <person name="Steel O."/>
            <person name="Kraberger S."/>
            <person name="Sikorski A."/>
            <person name="Young L.M."/>
            <person name="Catchpole R.J."/>
            <person name="Stevens A.J."/>
            <person name="Ladley J.J."/>
            <person name="Coray D.S."/>
            <person name="Stainton D."/>
            <person name="Dayaram A."/>
            <person name="Julian L."/>
            <person name="van Bysterveldt K."/>
            <person name="Varsani A."/>
        </authorList>
    </citation>
    <scope>NUCLEOTIDE SEQUENCE [LARGE SCALE GENOMIC DNA]</scope>
</reference>
<organism evidence="1 2">
    <name type="scientific">Sheep faeces associated smacovirus 1</name>
    <dbReference type="NCBI Taxonomy" id="1843756"/>
    <lineage>
        <taxon>Viruses</taxon>
        <taxon>Monodnaviria</taxon>
        <taxon>Shotokuvirae</taxon>
        <taxon>Cressdnaviricota</taxon>
        <taxon>Arfiviricetes</taxon>
        <taxon>Cremevirales</taxon>
        <taxon>Smacoviridae</taxon>
        <taxon>Porprismacovirus</taxon>
        <taxon>Porprismacovirus sheas1</taxon>
    </lineage>
</organism>
<dbReference type="Proteomes" id="UP000203331">
    <property type="component" value="Segment"/>
</dbReference>
<dbReference type="KEGG" id="vg:27815403"/>
<evidence type="ECO:0000313" key="2">
    <source>
        <dbReference type="Proteomes" id="UP000203331"/>
    </source>
</evidence>
<dbReference type="EMBL" id="KT862220">
    <property type="protein sequence ID" value="ANC51527.1"/>
    <property type="molecule type" value="Genomic_DNA"/>
</dbReference>
<protein>
    <submittedName>
        <fullName evidence="1">Replication associated protein</fullName>
    </submittedName>
</protein>
<dbReference type="GeneID" id="27815403"/>
<accession>A0A160HWG7</accession>
<dbReference type="RefSeq" id="YP_009252310.1">
    <property type="nucleotide sequence ID" value="NC_030121.1"/>
</dbReference>
<name>A0A160HWG7_9VIRU</name>